<evidence type="ECO:0000313" key="1">
    <source>
        <dbReference type="EMBL" id="CAF2977728.1"/>
    </source>
</evidence>
<reference evidence="1" key="1">
    <citation type="submission" date="2021-02" db="EMBL/GenBank/DDBJ databases">
        <authorList>
            <person name="Bekaert M."/>
        </authorList>
    </citation>
    <scope>NUCLEOTIDE SEQUENCE</scope>
    <source>
        <strain evidence="1">IoA-00</strain>
    </source>
</reference>
<protein>
    <submittedName>
        <fullName evidence="1">(salmon louse) hypothetical protein</fullName>
    </submittedName>
</protein>
<gene>
    <name evidence="1" type="ORF">LSAA_11990</name>
</gene>
<proteinExistence type="predicted"/>
<accession>A0A7R8CZT2</accession>
<dbReference type="Proteomes" id="UP000675881">
    <property type="component" value="Chromosome 6"/>
</dbReference>
<organism evidence="1 2">
    <name type="scientific">Lepeophtheirus salmonis</name>
    <name type="common">Salmon louse</name>
    <name type="synonym">Caligus salmonis</name>
    <dbReference type="NCBI Taxonomy" id="72036"/>
    <lineage>
        <taxon>Eukaryota</taxon>
        <taxon>Metazoa</taxon>
        <taxon>Ecdysozoa</taxon>
        <taxon>Arthropoda</taxon>
        <taxon>Crustacea</taxon>
        <taxon>Multicrustacea</taxon>
        <taxon>Hexanauplia</taxon>
        <taxon>Copepoda</taxon>
        <taxon>Siphonostomatoida</taxon>
        <taxon>Caligidae</taxon>
        <taxon>Lepeophtheirus</taxon>
    </lineage>
</organism>
<keyword evidence="2" id="KW-1185">Reference proteome</keyword>
<dbReference type="AlphaFoldDB" id="A0A7R8CZT2"/>
<dbReference type="OrthoDB" id="10011262at2759"/>
<dbReference type="EMBL" id="HG994585">
    <property type="protein sequence ID" value="CAF2977728.1"/>
    <property type="molecule type" value="Genomic_DNA"/>
</dbReference>
<name>A0A7R8CZT2_LEPSM</name>
<evidence type="ECO:0000313" key="2">
    <source>
        <dbReference type="Proteomes" id="UP000675881"/>
    </source>
</evidence>
<sequence length="129" mass="14598">MTVSVAVNRYLDLHITSSSSKSIYNGYIQAGIVFIFSTIMNIPRWFEFRYGRSYDLVNSSFVVTSLLKNGSSVSQVVYSTRNLSVLILEATELRKDNSYIRDYTLIANSFLVVAVPTCIMLLSSVLIYR</sequence>